<sequence>MLVSQRGLCQWWLALVVASSFYAARRLSYRARSPLPARSIVSFDSSSLSPVPLLASNRALEMSRAARRCARKAAHGRIRIRQRWRGNGKLGTGPRACCLLGVRYGICRARSLSYASDPA</sequence>
<accession>A0AAD7FY32</accession>
<protein>
    <submittedName>
        <fullName evidence="1">Uncharacterized protein</fullName>
    </submittedName>
</protein>
<name>A0AAD7FY32_MYCRO</name>
<proteinExistence type="predicted"/>
<gene>
    <name evidence="1" type="ORF">B0H17DRAFT_1104207</name>
</gene>
<dbReference type="AlphaFoldDB" id="A0AAD7FY32"/>
<dbReference type="Proteomes" id="UP001221757">
    <property type="component" value="Unassembled WGS sequence"/>
</dbReference>
<comment type="caution">
    <text evidence="1">The sequence shown here is derived from an EMBL/GenBank/DDBJ whole genome shotgun (WGS) entry which is preliminary data.</text>
</comment>
<organism evidence="1 2">
    <name type="scientific">Mycena rosella</name>
    <name type="common">Pink bonnet</name>
    <name type="synonym">Agaricus rosellus</name>
    <dbReference type="NCBI Taxonomy" id="1033263"/>
    <lineage>
        <taxon>Eukaryota</taxon>
        <taxon>Fungi</taxon>
        <taxon>Dikarya</taxon>
        <taxon>Basidiomycota</taxon>
        <taxon>Agaricomycotina</taxon>
        <taxon>Agaricomycetes</taxon>
        <taxon>Agaricomycetidae</taxon>
        <taxon>Agaricales</taxon>
        <taxon>Marasmiineae</taxon>
        <taxon>Mycenaceae</taxon>
        <taxon>Mycena</taxon>
    </lineage>
</organism>
<dbReference type="EMBL" id="JARKIE010000401">
    <property type="protein sequence ID" value="KAJ7645331.1"/>
    <property type="molecule type" value="Genomic_DNA"/>
</dbReference>
<evidence type="ECO:0000313" key="1">
    <source>
        <dbReference type="EMBL" id="KAJ7645331.1"/>
    </source>
</evidence>
<feature type="non-terminal residue" evidence="1">
    <location>
        <position position="119"/>
    </location>
</feature>
<evidence type="ECO:0000313" key="2">
    <source>
        <dbReference type="Proteomes" id="UP001221757"/>
    </source>
</evidence>
<keyword evidence="2" id="KW-1185">Reference proteome</keyword>
<reference evidence="1" key="1">
    <citation type="submission" date="2023-03" db="EMBL/GenBank/DDBJ databases">
        <title>Massive genome expansion in bonnet fungi (Mycena s.s.) driven by repeated elements and novel gene families across ecological guilds.</title>
        <authorList>
            <consortium name="Lawrence Berkeley National Laboratory"/>
            <person name="Harder C.B."/>
            <person name="Miyauchi S."/>
            <person name="Viragh M."/>
            <person name="Kuo A."/>
            <person name="Thoen E."/>
            <person name="Andreopoulos B."/>
            <person name="Lu D."/>
            <person name="Skrede I."/>
            <person name="Drula E."/>
            <person name="Henrissat B."/>
            <person name="Morin E."/>
            <person name="Kohler A."/>
            <person name="Barry K."/>
            <person name="LaButti K."/>
            <person name="Morin E."/>
            <person name="Salamov A."/>
            <person name="Lipzen A."/>
            <person name="Mereny Z."/>
            <person name="Hegedus B."/>
            <person name="Baldrian P."/>
            <person name="Stursova M."/>
            <person name="Weitz H."/>
            <person name="Taylor A."/>
            <person name="Grigoriev I.V."/>
            <person name="Nagy L.G."/>
            <person name="Martin F."/>
            <person name="Kauserud H."/>
        </authorList>
    </citation>
    <scope>NUCLEOTIDE SEQUENCE</scope>
    <source>
        <strain evidence="1">CBHHK067</strain>
    </source>
</reference>